<dbReference type="Pfam" id="PF13561">
    <property type="entry name" value="adh_short_C2"/>
    <property type="match status" value="1"/>
</dbReference>
<dbReference type="Proteomes" id="UP000655208">
    <property type="component" value="Unassembled WGS sequence"/>
</dbReference>
<dbReference type="PANTHER" id="PTHR43159">
    <property type="entry name" value="ENOYL-[ACYL-CARRIER-PROTEIN] REDUCTASE"/>
    <property type="match status" value="1"/>
</dbReference>
<evidence type="ECO:0000313" key="12">
    <source>
        <dbReference type="Proteomes" id="UP000655208"/>
    </source>
</evidence>
<proteinExistence type="inferred from homology"/>
<accession>A0A917SR84</accession>
<feature type="binding site" evidence="9">
    <location>
        <position position="95"/>
    </location>
    <ligand>
        <name>substrate</name>
    </ligand>
</feature>
<dbReference type="PANTHER" id="PTHR43159:SF2">
    <property type="entry name" value="ENOYL-[ACYL-CARRIER-PROTEIN] REDUCTASE [NADH], CHLOROPLASTIC"/>
    <property type="match status" value="1"/>
</dbReference>
<evidence type="ECO:0000256" key="4">
    <source>
        <dbReference type="ARBA" id="ARBA00022832"/>
    </source>
</evidence>
<evidence type="ECO:0000256" key="5">
    <source>
        <dbReference type="ARBA" id="ARBA00023002"/>
    </source>
</evidence>
<dbReference type="InterPro" id="IPR002347">
    <property type="entry name" value="SDR_fam"/>
</dbReference>
<comment type="similarity">
    <text evidence="2 8">Belongs to the short-chain dehydrogenases/reductases (SDR) family. FabI subfamily.</text>
</comment>
<evidence type="ECO:0000256" key="1">
    <source>
        <dbReference type="ARBA" id="ARBA00005189"/>
    </source>
</evidence>
<comment type="catalytic activity">
    <reaction evidence="8">
        <text>a 2,3-saturated acyl-[ACP] + NAD(+) = a (2E)-enoyl-[ACP] + NADH + H(+)</text>
        <dbReference type="Rhea" id="RHEA:10240"/>
        <dbReference type="Rhea" id="RHEA-COMP:9925"/>
        <dbReference type="Rhea" id="RHEA-COMP:9926"/>
        <dbReference type="ChEBI" id="CHEBI:15378"/>
        <dbReference type="ChEBI" id="CHEBI:57540"/>
        <dbReference type="ChEBI" id="CHEBI:57945"/>
        <dbReference type="ChEBI" id="CHEBI:78784"/>
        <dbReference type="ChEBI" id="CHEBI:78785"/>
        <dbReference type="EC" id="1.3.1.9"/>
    </reaction>
</comment>
<evidence type="ECO:0000256" key="9">
    <source>
        <dbReference type="PIRSR" id="PIRSR000094-2"/>
    </source>
</evidence>
<gene>
    <name evidence="11" type="ORF">GCM10011594_11880</name>
</gene>
<feature type="binding site" evidence="10">
    <location>
        <begin position="190"/>
        <end position="194"/>
    </location>
    <ligand>
        <name>NAD(+)</name>
        <dbReference type="ChEBI" id="CHEBI:57540"/>
    </ligand>
</feature>
<evidence type="ECO:0000256" key="8">
    <source>
        <dbReference type="PIRNR" id="PIRNR000094"/>
    </source>
</evidence>
<evidence type="ECO:0000256" key="2">
    <source>
        <dbReference type="ARBA" id="ARBA00009233"/>
    </source>
</evidence>
<comment type="pathway">
    <text evidence="1">Lipid metabolism.</text>
</comment>
<evidence type="ECO:0000256" key="7">
    <source>
        <dbReference type="ARBA" id="ARBA00023160"/>
    </source>
</evidence>
<feature type="binding site" evidence="10">
    <location>
        <position position="161"/>
    </location>
    <ligand>
        <name>NAD(+)</name>
        <dbReference type="ChEBI" id="CHEBI:57540"/>
    </ligand>
</feature>
<feature type="binding site" evidence="10">
    <location>
        <position position="92"/>
    </location>
    <ligand>
        <name>NAD(+)</name>
        <dbReference type="ChEBI" id="CHEBI:57540"/>
    </ligand>
</feature>
<dbReference type="EC" id="1.3.1.9" evidence="8"/>
<evidence type="ECO:0000256" key="3">
    <source>
        <dbReference type="ARBA" id="ARBA00022516"/>
    </source>
</evidence>
<sequence>MTGILEGKNLLVTGVITEASMAFHTARLAQQNGATVVLTGYGRLSLVERIAQRLPQPAPVVELDVTDRAQLDSLAERVSAHVPSLHGVLHSIGFAPAGALGGDFLATPWEDVATTVHTSAYSLKSLAVAALPLMDRGGSIVGLDFDARQAWPAYNWMGVAKAALESVNRYLARDLGPRGIRVNLVSAGPIRTMAAKSIPGFADLENGWASRAPLGWDTSDPTPVAQAACALLSDWFPATTGSMVMVDGGFHALGFGTDEIAAAAG</sequence>
<dbReference type="AlphaFoldDB" id="A0A917SR84"/>
<dbReference type="NCBIfam" id="NF005908">
    <property type="entry name" value="PRK07889.1"/>
    <property type="match status" value="1"/>
</dbReference>
<dbReference type="InterPro" id="IPR036291">
    <property type="entry name" value="NAD(P)-bd_dom_sf"/>
</dbReference>
<dbReference type="EMBL" id="BMNA01000002">
    <property type="protein sequence ID" value="GGL93624.1"/>
    <property type="molecule type" value="Genomic_DNA"/>
</dbReference>
<evidence type="ECO:0000256" key="6">
    <source>
        <dbReference type="ARBA" id="ARBA00023098"/>
    </source>
</evidence>
<reference evidence="11" key="1">
    <citation type="journal article" date="2014" name="Int. J. Syst. Evol. Microbiol.">
        <title>Complete genome sequence of Corynebacterium casei LMG S-19264T (=DSM 44701T), isolated from a smear-ripened cheese.</title>
        <authorList>
            <consortium name="US DOE Joint Genome Institute (JGI-PGF)"/>
            <person name="Walter F."/>
            <person name="Albersmeier A."/>
            <person name="Kalinowski J."/>
            <person name="Ruckert C."/>
        </authorList>
    </citation>
    <scope>NUCLEOTIDE SEQUENCE</scope>
    <source>
        <strain evidence="11">CGMCC 4.7308</strain>
    </source>
</reference>
<dbReference type="GO" id="GO:0004318">
    <property type="term" value="F:enoyl-[acyl-carrier-protein] reductase (NADH) activity"/>
    <property type="evidence" value="ECO:0007669"/>
    <property type="project" value="UniProtKB-EC"/>
</dbReference>
<evidence type="ECO:0000256" key="10">
    <source>
        <dbReference type="PIRSR" id="PIRSR000094-3"/>
    </source>
</evidence>
<evidence type="ECO:0000313" key="11">
    <source>
        <dbReference type="EMBL" id="GGL93624.1"/>
    </source>
</evidence>
<keyword evidence="5 8" id="KW-0560">Oxidoreductase</keyword>
<feature type="binding site" evidence="10">
    <location>
        <position position="14"/>
    </location>
    <ligand>
        <name>NAD(+)</name>
        <dbReference type="ChEBI" id="CHEBI:57540"/>
    </ligand>
</feature>
<comment type="caution">
    <text evidence="11">The sequence shown here is derived from an EMBL/GenBank/DDBJ whole genome shotgun (WGS) entry which is preliminary data.</text>
</comment>
<organism evidence="11 12">
    <name type="scientific">Nakamurella endophytica</name>
    <dbReference type="NCBI Taxonomy" id="1748367"/>
    <lineage>
        <taxon>Bacteria</taxon>
        <taxon>Bacillati</taxon>
        <taxon>Actinomycetota</taxon>
        <taxon>Actinomycetes</taxon>
        <taxon>Nakamurellales</taxon>
        <taxon>Nakamurellaceae</taxon>
        <taxon>Nakamurella</taxon>
    </lineage>
</organism>
<keyword evidence="12" id="KW-1185">Reference proteome</keyword>
<dbReference type="GO" id="GO:0006633">
    <property type="term" value="P:fatty acid biosynthetic process"/>
    <property type="evidence" value="ECO:0007669"/>
    <property type="project" value="UniProtKB-KW"/>
</dbReference>
<dbReference type="InterPro" id="IPR014358">
    <property type="entry name" value="Enoyl-ACP_Rdtase_NADH"/>
</dbReference>
<keyword evidence="7 8" id="KW-0275">Fatty acid biosynthesis</keyword>
<dbReference type="PIRSF" id="PIRSF000094">
    <property type="entry name" value="Enoyl-ACP_rdct"/>
    <property type="match status" value="1"/>
</dbReference>
<keyword evidence="6" id="KW-0443">Lipid metabolism</keyword>
<dbReference type="SUPFAM" id="SSF51735">
    <property type="entry name" value="NAD(P)-binding Rossmann-fold domains"/>
    <property type="match status" value="1"/>
</dbReference>
<protein>
    <recommendedName>
        <fullName evidence="8">Enoyl-[acyl-carrier-protein] reductase [NADH]</fullName>
        <ecNumber evidence="8">1.3.1.9</ecNumber>
    </recommendedName>
</protein>
<keyword evidence="8 10" id="KW-0520">NAD</keyword>
<dbReference type="Gene3D" id="3.40.50.720">
    <property type="entry name" value="NAD(P)-binding Rossmann-like Domain"/>
    <property type="match status" value="1"/>
</dbReference>
<dbReference type="RefSeq" id="WP_188940853.1">
    <property type="nucleotide sequence ID" value="NZ_BMNA01000002.1"/>
</dbReference>
<reference evidence="11" key="2">
    <citation type="submission" date="2020-09" db="EMBL/GenBank/DDBJ databases">
        <authorList>
            <person name="Sun Q."/>
            <person name="Zhou Y."/>
        </authorList>
    </citation>
    <scope>NUCLEOTIDE SEQUENCE</scope>
    <source>
        <strain evidence="11">CGMCC 4.7308</strain>
    </source>
</reference>
<keyword evidence="3 8" id="KW-0444">Lipid biosynthesis</keyword>
<feature type="binding site" evidence="10">
    <location>
        <begin position="64"/>
        <end position="65"/>
    </location>
    <ligand>
        <name>NAD(+)</name>
        <dbReference type="ChEBI" id="CHEBI:57540"/>
    </ligand>
</feature>
<keyword evidence="4" id="KW-0276">Fatty acid metabolism</keyword>
<name>A0A917SR84_9ACTN</name>